<evidence type="ECO:0000313" key="2">
    <source>
        <dbReference type="Proteomes" id="UP000320585"/>
    </source>
</evidence>
<dbReference type="EMBL" id="AP019697">
    <property type="protein sequence ID" value="BBK24116.1"/>
    <property type="molecule type" value="Genomic_DNA"/>
</dbReference>
<keyword evidence="2" id="KW-1185">Reference proteome</keyword>
<protein>
    <recommendedName>
        <fullName evidence="3">FeoB-associated Cys-rich membrane protein</fullName>
    </recommendedName>
</protein>
<evidence type="ECO:0000313" key="1">
    <source>
        <dbReference type="EMBL" id="BBK24116.1"/>
    </source>
</evidence>
<sequence>MSIGVYLVIAAIAILFVLACRHIYKVTFGGGSCCGGGDGECPACKARSMELHGGIKNS</sequence>
<proteinExistence type="predicted"/>
<organism evidence="1 2">
    <name type="scientific">Dialister hominis</name>
    <dbReference type="NCBI Taxonomy" id="2582419"/>
    <lineage>
        <taxon>Bacteria</taxon>
        <taxon>Bacillati</taxon>
        <taxon>Bacillota</taxon>
        <taxon>Negativicutes</taxon>
        <taxon>Veillonellales</taxon>
        <taxon>Veillonellaceae</taxon>
        <taxon>Dialister</taxon>
    </lineage>
</organism>
<dbReference type="Proteomes" id="UP000320585">
    <property type="component" value="Chromosome"/>
</dbReference>
<evidence type="ECO:0008006" key="3">
    <source>
        <dbReference type="Google" id="ProtNLM"/>
    </source>
</evidence>
<dbReference type="RefSeq" id="WP_022381578.1">
    <property type="nucleotide sequence ID" value="NZ_AP019697.1"/>
</dbReference>
<dbReference type="AlphaFoldDB" id="A0A8D5A4W4"/>
<reference evidence="2" key="1">
    <citation type="submission" date="2019-05" db="EMBL/GenBank/DDBJ databases">
        <title>Complete genome sequencing of Dialister sp. strain 5BBH33.</title>
        <authorList>
            <person name="Sakamoto M."/>
            <person name="Murakami T."/>
            <person name="Mori H."/>
        </authorList>
    </citation>
    <scope>NUCLEOTIDE SEQUENCE [LARGE SCALE GENOMIC DNA]</scope>
    <source>
        <strain evidence="2">5BBH33</strain>
    </source>
</reference>
<gene>
    <name evidence="1" type="ORF">Dia5BBH33_00510</name>
</gene>
<accession>A0A8D5A4W4</accession>
<dbReference type="GeneID" id="92717376"/>
<dbReference type="KEGG" id="dho:Dia5BBH33_00510"/>
<name>A0A8D5A4W4_9FIRM</name>